<gene>
    <name evidence="1" type="ORF">HNR51_003626</name>
</gene>
<keyword evidence="2" id="KW-1185">Reference proteome</keyword>
<evidence type="ECO:0000313" key="1">
    <source>
        <dbReference type="EMBL" id="MBA8914533.1"/>
    </source>
</evidence>
<evidence type="ECO:0000313" key="2">
    <source>
        <dbReference type="Proteomes" id="UP000543554"/>
    </source>
</evidence>
<dbReference type="EMBL" id="JACJIB010000006">
    <property type="protein sequence ID" value="MBA8914533.1"/>
    <property type="molecule type" value="Genomic_DNA"/>
</dbReference>
<organism evidence="1 2">
    <name type="scientific">Methylorubrum thiocyanatum</name>
    <dbReference type="NCBI Taxonomy" id="47958"/>
    <lineage>
        <taxon>Bacteria</taxon>
        <taxon>Pseudomonadati</taxon>
        <taxon>Pseudomonadota</taxon>
        <taxon>Alphaproteobacteria</taxon>
        <taxon>Hyphomicrobiales</taxon>
        <taxon>Methylobacteriaceae</taxon>
        <taxon>Methylorubrum</taxon>
    </lineage>
</organism>
<name>A0AA40S4V0_9HYPH</name>
<reference evidence="1 2" key="1">
    <citation type="submission" date="2020-08" db="EMBL/GenBank/DDBJ databases">
        <title>Genomic Encyclopedia of Type Strains, Phase IV (KMG-IV): sequencing the most valuable type-strain genomes for metagenomic binning, comparative biology and taxonomic classification.</title>
        <authorList>
            <person name="Goeker M."/>
        </authorList>
    </citation>
    <scope>NUCLEOTIDE SEQUENCE [LARGE SCALE GENOMIC DNA]</scope>
    <source>
        <strain evidence="1 2">DSM 11490</strain>
    </source>
</reference>
<accession>A0AA40S4V0</accession>
<dbReference type="AlphaFoldDB" id="A0AA40S4V0"/>
<protein>
    <submittedName>
        <fullName evidence="1">Uncharacterized protein</fullName>
    </submittedName>
</protein>
<proteinExistence type="predicted"/>
<comment type="caution">
    <text evidence="1">The sequence shown here is derived from an EMBL/GenBank/DDBJ whole genome shotgun (WGS) entry which is preliminary data.</text>
</comment>
<sequence>MRQALAWATGFRRLVEDDERYASTLDDLHTAAFVCLMLERAALFAAGLCQP</sequence>
<dbReference type="Proteomes" id="UP000543554">
    <property type="component" value="Unassembled WGS sequence"/>
</dbReference>